<organism evidence="1 2">
    <name type="scientific">Bacillus phage Pascal</name>
    <dbReference type="NCBI Taxonomy" id="1540092"/>
    <lineage>
        <taxon>Viruses</taxon>
        <taxon>Duplodnaviria</taxon>
        <taxon>Heunggongvirae</taxon>
        <taxon>Uroviricota</taxon>
        <taxon>Caudoviricetes</taxon>
        <taxon>Pagevirus</taxon>
        <taxon>Pagevirus pascal</taxon>
    </lineage>
</organism>
<dbReference type="KEGG" id="vg:24607695"/>
<evidence type="ECO:0000313" key="1">
    <source>
        <dbReference type="EMBL" id="AIW03651.1"/>
    </source>
</evidence>
<protein>
    <submittedName>
        <fullName evidence="1">Uncharacterized protein</fullName>
    </submittedName>
</protein>
<dbReference type="EMBL" id="KM236247">
    <property type="protein sequence ID" value="AIW03651.1"/>
    <property type="molecule type" value="Genomic_DNA"/>
</dbReference>
<proteinExistence type="predicted"/>
<reference evidence="1 2" key="1">
    <citation type="journal article" date="2015" name="Genome Announc.">
        <title>Complete Genome of Bacillus megaterium Podophage Pascal.</title>
        <authorList>
            <person name="Snowden J.D."/>
            <person name="Vega Gonzalez A.E."/>
            <person name="Maroun J.W."/>
            <person name="Hernandez A.C."/>
            <person name="Kuty Everett G.F."/>
        </authorList>
    </citation>
    <scope>NUCLEOTIDE SEQUENCE [LARGE SCALE GENOMIC DNA]</scope>
</reference>
<dbReference type="OrthoDB" id="14858at10239"/>
<accession>A0A0A0RSX6</accession>
<dbReference type="GeneID" id="24607695"/>
<evidence type="ECO:0000313" key="2">
    <source>
        <dbReference type="Proteomes" id="UP000030208"/>
    </source>
</evidence>
<name>A0A0A0RSX6_9CAUD</name>
<keyword evidence="2" id="KW-1185">Reference proteome</keyword>
<dbReference type="RefSeq" id="YP_009151484.1">
    <property type="nucleotide sequence ID" value="NC_027372.1"/>
</dbReference>
<sequence>MFTMQSIKASKQTSLSTFQMQQQGNSIVVFPGQYFCNNQLLAETTEQKTFEIPLQQGHYELWLFQDGTLKLIKDFVTIDNYIDCLLLVDMPAGAKSLDDAEITFKQFVEVE</sequence>
<gene>
    <name evidence="1" type="ORF">CPT_Pascal16</name>
</gene>
<dbReference type="Proteomes" id="UP000030208">
    <property type="component" value="Segment"/>
</dbReference>